<dbReference type="STRING" id="76731.RD2015_3430"/>
<evidence type="ECO:0000313" key="2">
    <source>
        <dbReference type="Proteomes" id="UP000060699"/>
    </source>
</evidence>
<organism evidence="1 2">
    <name type="scientific">Roseateles depolymerans</name>
    <dbReference type="NCBI Taxonomy" id="76731"/>
    <lineage>
        <taxon>Bacteria</taxon>
        <taxon>Pseudomonadati</taxon>
        <taxon>Pseudomonadota</taxon>
        <taxon>Betaproteobacteria</taxon>
        <taxon>Burkholderiales</taxon>
        <taxon>Sphaerotilaceae</taxon>
        <taxon>Roseateles</taxon>
    </lineage>
</organism>
<reference evidence="1 2" key="1">
    <citation type="submission" date="2015-12" db="EMBL/GenBank/DDBJ databases">
        <title>Complete genome of Roseateles depolymerans KCTC 42856.</title>
        <authorList>
            <person name="Kim K.M."/>
        </authorList>
    </citation>
    <scope>NUCLEOTIDE SEQUENCE [LARGE SCALE GENOMIC DNA]</scope>
    <source>
        <strain evidence="1 2">KCTC 42856</strain>
    </source>
</reference>
<evidence type="ECO:0000313" key="1">
    <source>
        <dbReference type="EMBL" id="ALV07887.1"/>
    </source>
</evidence>
<dbReference type="InterPro" id="IPR012347">
    <property type="entry name" value="Ferritin-like"/>
</dbReference>
<dbReference type="PANTHER" id="PTHR30458">
    <property type="entry name" value="PHENYLACETIC ACID DEGRADATION PROTEIN PAA"/>
    <property type="match status" value="1"/>
</dbReference>
<dbReference type="PIRSF" id="PIRSF037834">
    <property type="entry name" value="PA_CoA_Oase3"/>
    <property type="match status" value="1"/>
</dbReference>
<dbReference type="AlphaFoldDB" id="A0A0U3LIF9"/>
<sequence length="271" mass="29663">MNAEVKMLAPVVTDAGAQYVLRIGDACLVLSHRLSEWCGHAPMLEEDLALGNIALDLLGQARALLTRAGQLQAASEAQAPGHRQAADEDQLAYLREERHFLNPVLMELPRGDFAFTQLRNLMAACWLLSLWDRLRDSSDAEVAAIAAKAVKEVQYHQQHAADWVVRLGDGTEESTRRMQAALTQLWPYVGELFASDAVDAAAVASGLGPAWSELRDDWDAAMAAVLADAGLPRPQDTPHVYAGRQGVHSEHMGHMLATMQHLQRTYPGGVW</sequence>
<dbReference type="InterPro" id="IPR007814">
    <property type="entry name" value="PaaA_PaaC"/>
</dbReference>
<gene>
    <name evidence="1" type="ORF">RD2015_3430</name>
</gene>
<name>A0A0U3LIF9_9BURK</name>
<dbReference type="GO" id="GO:0005829">
    <property type="term" value="C:cytosol"/>
    <property type="evidence" value="ECO:0007669"/>
    <property type="project" value="TreeGrafter"/>
</dbReference>
<proteinExistence type="predicted"/>
<dbReference type="Pfam" id="PF05138">
    <property type="entry name" value="PaaA_PaaC"/>
    <property type="match status" value="1"/>
</dbReference>
<dbReference type="Proteomes" id="UP000060699">
    <property type="component" value="Chromosome"/>
</dbReference>
<dbReference type="KEGG" id="rdp:RD2015_3430"/>
<dbReference type="NCBIfam" id="TIGR02158">
    <property type="entry name" value="PA_CoA_Oxy3"/>
    <property type="match status" value="1"/>
</dbReference>
<dbReference type="InterPro" id="IPR011882">
    <property type="entry name" value="PaaC"/>
</dbReference>
<dbReference type="PATRIC" id="fig|76731.3.peg.3515"/>
<dbReference type="GO" id="GO:0010124">
    <property type="term" value="P:phenylacetate catabolic process"/>
    <property type="evidence" value="ECO:0007669"/>
    <property type="project" value="InterPro"/>
</dbReference>
<dbReference type="Gene3D" id="1.20.1260.10">
    <property type="match status" value="1"/>
</dbReference>
<dbReference type="EMBL" id="CP013729">
    <property type="protein sequence ID" value="ALV07887.1"/>
    <property type="molecule type" value="Genomic_DNA"/>
</dbReference>
<dbReference type="SUPFAM" id="SSF47240">
    <property type="entry name" value="Ferritin-like"/>
    <property type="match status" value="1"/>
</dbReference>
<dbReference type="InterPro" id="IPR009078">
    <property type="entry name" value="Ferritin-like_SF"/>
</dbReference>
<protein>
    <submittedName>
        <fullName evidence="1">Phenylacetate-CoA oxygenase, PaaI subunit</fullName>
    </submittedName>
</protein>
<dbReference type="PANTHER" id="PTHR30458:SF0">
    <property type="entry name" value="1,2-PHENYLACETYL-COA EPOXIDASE, SUBUNIT C"/>
    <property type="match status" value="1"/>
</dbReference>
<dbReference type="InterPro" id="IPR052703">
    <property type="entry name" value="Aromatic_CoA_ox/epox"/>
</dbReference>
<accession>A0A0U3LIF9</accession>
<keyword evidence="2" id="KW-1185">Reference proteome</keyword>